<gene>
    <name evidence="1" type="ORF">Vadar_007717</name>
</gene>
<organism evidence="1 2">
    <name type="scientific">Vaccinium darrowii</name>
    <dbReference type="NCBI Taxonomy" id="229202"/>
    <lineage>
        <taxon>Eukaryota</taxon>
        <taxon>Viridiplantae</taxon>
        <taxon>Streptophyta</taxon>
        <taxon>Embryophyta</taxon>
        <taxon>Tracheophyta</taxon>
        <taxon>Spermatophyta</taxon>
        <taxon>Magnoliopsida</taxon>
        <taxon>eudicotyledons</taxon>
        <taxon>Gunneridae</taxon>
        <taxon>Pentapetalae</taxon>
        <taxon>asterids</taxon>
        <taxon>Ericales</taxon>
        <taxon>Ericaceae</taxon>
        <taxon>Vaccinioideae</taxon>
        <taxon>Vaccinieae</taxon>
        <taxon>Vaccinium</taxon>
    </lineage>
</organism>
<keyword evidence="2" id="KW-1185">Reference proteome</keyword>
<dbReference type="EMBL" id="CM037162">
    <property type="protein sequence ID" value="KAH7862655.1"/>
    <property type="molecule type" value="Genomic_DNA"/>
</dbReference>
<reference evidence="1 2" key="1">
    <citation type="journal article" date="2021" name="Hortic Res">
        <title>High-quality reference genome and annotation aids understanding of berry development for evergreen blueberry (Vaccinium darrowii).</title>
        <authorList>
            <person name="Yu J."/>
            <person name="Hulse-Kemp A.M."/>
            <person name="Babiker E."/>
            <person name="Staton M."/>
        </authorList>
    </citation>
    <scope>NUCLEOTIDE SEQUENCE [LARGE SCALE GENOMIC DNA]</scope>
    <source>
        <strain evidence="2">cv. NJ 8807/NJ 8810</strain>
        <tissue evidence="1">Young leaf</tissue>
    </source>
</reference>
<comment type="caution">
    <text evidence="1">The sequence shown here is derived from an EMBL/GenBank/DDBJ whole genome shotgun (WGS) entry which is preliminary data.</text>
</comment>
<evidence type="ECO:0000313" key="1">
    <source>
        <dbReference type="EMBL" id="KAH7862655.1"/>
    </source>
</evidence>
<sequence length="92" mass="10102">MISAPASIRVLSSTRSPETNTMASRMRNKFLRKPPALETQADLKLFRQYIGAEEKIATFSDVSINPNLNPSQISSVKANHPNVKVAMSLGDD</sequence>
<proteinExistence type="predicted"/>
<dbReference type="Proteomes" id="UP000828048">
    <property type="component" value="Chromosome 12"/>
</dbReference>
<evidence type="ECO:0000313" key="2">
    <source>
        <dbReference type="Proteomes" id="UP000828048"/>
    </source>
</evidence>
<accession>A0ACB7ZA00</accession>
<protein>
    <submittedName>
        <fullName evidence="1">Uncharacterized protein</fullName>
    </submittedName>
</protein>
<name>A0ACB7ZA00_9ERIC</name>